<dbReference type="InterPro" id="IPR001304">
    <property type="entry name" value="C-type_lectin-like"/>
</dbReference>
<dbReference type="InterPro" id="IPR018378">
    <property type="entry name" value="C-type_lectin_CS"/>
</dbReference>
<evidence type="ECO:0000256" key="3">
    <source>
        <dbReference type="SAM" id="Phobius"/>
    </source>
</evidence>
<keyword evidence="3" id="KW-0472">Membrane</keyword>
<keyword evidence="3" id="KW-1133">Transmembrane helix</keyword>
<dbReference type="Ensembl" id="ENSLLET00000040183.1">
    <property type="protein sequence ID" value="ENSLLEP00000038653.1"/>
    <property type="gene ID" value="ENSLLEG00000024537.1"/>
</dbReference>
<dbReference type="SUPFAM" id="SSF56436">
    <property type="entry name" value="C-type lectin-like"/>
    <property type="match status" value="1"/>
</dbReference>
<sequence length="229" mass="26898">MKHIYGNVDTGGDEDQSMSSFQMQKRETGPAARRKTNEHIAVPSHEQKKPKQRRVTVLMVLQIIMLVFLIILSGLFLWFYLNTSIVIEKMKNNLTEIERRSTFCTSCPTGWRFIGSSCYFFSTSEKKWEEGRDDCVRHNSRLLIFNDKQEVDNLLPYYKEERYWIGLRKDGKNEWKWLDGTALGYENWGSGEPNNNEGKENCTEIRETFWNDVSCDSSVLYICEAVWRC</sequence>
<keyword evidence="3" id="KW-0812">Transmembrane</keyword>
<evidence type="ECO:0000256" key="2">
    <source>
        <dbReference type="SAM" id="MobiDB-lite"/>
    </source>
</evidence>
<evidence type="ECO:0000256" key="1">
    <source>
        <dbReference type="ARBA" id="ARBA00023157"/>
    </source>
</evidence>
<feature type="transmembrane region" description="Helical" evidence="3">
    <location>
        <begin position="57"/>
        <end position="81"/>
    </location>
</feature>
<dbReference type="Proteomes" id="UP000694569">
    <property type="component" value="Unplaced"/>
</dbReference>
<dbReference type="SMART" id="SM00034">
    <property type="entry name" value="CLECT"/>
    <property type="match status" value="1"/>
</dbReference>
<proteinExistence type="predicted"/>
<reference evidence="5" key="2">
    <citation type="submission" date="2025-09" db="UniProtKB">
        <authorList>
            <consortium name="Ensembl"/>
        </authorList>
    </citation>
    <scope>IDENTIFICATION</scope>
</reference>
<name>A0A8C5WHL0_9ANUR</name>
<dbReference type="Gene3D" id="3.10.100.10">
    <property type="entry name" value="Mannose-Binding Protein A, subunit A"/>
    <property type="match status" value="1"/>
</dbReference>
<dbReference type="InterPro" id="IPR016186">
    <property type="entry name" value="C-type_lectin-like/link_sf"/>
</dbReference>
<dbReference type="PROSITE" id="PS00615">
    <property type="entry name" value="C_TYPE_LECTIN_1"/>
    <property type="match status" value="1"/>
</dbReference>
<feature type="region of interest" description="Disordered" evidence="2">
    <location>
        <begin position="1"/>
        <end position="48"/>
    </location>
</feature>
<dbReference type="InterPro" id="IPR016187">
    <property type="entry name" value="CTDL_fold"/>
</dbReference>
<dbReference type="GeneTree" id="ENSGT00940000162906"/>
<evidence type="ECO:0000259" key="4">
    <source>
        <dbReference type="PROSITE" id="PS50041"/>
    </source>
</evidence>
<dbReference type="InterPro" id="IPR050111">
    <property type="entry name" value="C-type_lectin/snaclec_domain"/>
</dbReference>
<protein>
    <recommendedName>
        <fullName evidence="4">C-type lectin domain-containing protein</fullName>
    </recommendedName>
</protein>
<organism evidence="5 6">
    <name type="scientific">Leptobrachium leishanense</name>
    <name type="common">Leishan spiny toad</name>
    <dbReference type="NCBI Taxonomy" id="445787"/>
    <lineage>
        <taxon>Eukaryota</taxon>
        <taxon>Metazoa</taxon>
        <taxon>Chordata</taxon>
        <taxon>Craniata</taxon>
        <taxon>Vertebrata</taxon>
        <taxon>Euteleostomi</taxon>
        <taxon>Amphibia</taxon>
        <taxon>Batrachia</taxon>
        <taxon>Anura</taxon>
        <taxon>Pelobatoidea</taxon>
        <taxon>Megophryidae</taxon>
        <taxon>Leptobrachium</taxon>
    </lineage>
</organism>
<evidence type="ECO:0000313" key="6">
    <source>
        <dbReference type="Proteomes" id="UP000694569"/>
    </source>
</evidence>
<dbReference type="AlphaFoldDB" id="A0A8C5WHL0"/>
<dbReference type="PROSITE" id="PS50041">
    <property type="entry name" value="C_TYPE_LECTIN_2"/>
    <property type="match status" value="1"/>
</dbReference>
<accession>A0A8C5WHL0</accession>
<keyword evidence="1" id="KW-1015">Disulfide bond</keyword>
<reference evidence="5" key="1">
    <citation type="submission" date="2025-08" db="UniProtKB">
        <authorList>
            <consortium name="Ensembl"/>
        </authorList>
    </citation>
    <scope>IDENTIFICATION</scope>
</reference>
<keyword evidence="6" id="KW-1185">Reference proteome</keyword>
<feature type="domain" description="C-type lectin" evidence="4">
    <location>
        <begin position="114"/>
        <end position="224"/>
    </location>
</feature>
<evidence type="ECO:0000313" key="5">
    <source>
        <dbReference type="Ensembl" id="ENSLLEP00000038653.1"/>
    </source>
</evidence>
<dbReference type="PANTHER" id="PTHR22803">
    <property type="entry name" value="MANNOSE, PHOSPHOLIPASE, LECTIN RECEPTOR RELATED"/>
    <property type="match status" value="1"/>
</dbReference>
<dbReference type="OrthoDB" id="2142683at2759"/>
<dbReference type="Pfam" id="PF00059">
    <property type="entry name" value="Lectin_C"/>
    <property type="match status" value="1"/>
</dbReference>